<keyword evidence="3" id="KW-1185">Reference proteome</keyword>
<protein>
    <recommendedName>
        <fullName evidence="4">Positive regulator of sigma(E), RseC/MucC</fullName>
    </recommendedName>
</protein>
<comment type="caution">
    <text evidence="2">The sequence shown here is derived from an EMBL/GenBank/DDBJ whole genome shotgun (WGS) entry which is preliminary data.</text>
</comment>
<feature type="transmembrane region" description="Helical" evidence="1">
    <location>
        <begin position="96"/>
        <end position="118"/>
    </location>
</feature>
<evidence type="ECO:0000256" key="1">
    <source>
        <dbReference type="SAM" id="Phobius"/>
    </source>
</evidence>
<keyword evidence="1" id="KW-1133">Transmembrane helix</keyword>
<dbReference type="AlphaFoldDB" id="A0A3A1YHM6"/>
<sequence length="179" mass="20043">MAHNKNCPEQVYRNAIIEKLEANAQGYNAQVRILTNKEFCSACARGEGCGAVFFNELTPLGRNKNLVSLDLSQEQVTQDRLVVGDIIKLQTARQNFWLAITIFYIAPMLLAIMLPLGIGNYLHASDLSMALSICLCLIVYFALARIYFKHKQLDVSYAGLELNQQTIQTAKYTGSYKSI</sequence>
<dbReference type="EMBL" id="NRJG01000124">
    <property type="protein sequence ID" value="RIY35734.1"/>
    <property type="molecule type" value="Genomic_DNA"/>
</dbReference>
<keyword evidence="1" id="KW-0812">Transmembrane</keyword>
<accession>A0A3A1YHM6</accession>
<name>A0A3A1YHM6_9GAMM</name>
<evidence type="ECO:0008006" key="4">
    <source>
        <dbReference type="Google" id="ProtNLM"/>
    </source>
</evidence>
<reference evidence="2 3" key="1">
    <citation type="submission" date="2017-08" db="EMBL/GenBank/DDBJ databases">
        <title>Reclassification of Bisgaard taxon 37 and 44.</title>
        <authorList>
            <person name="Christensen H."/>
        </authorList>
    </citation>
    <scope>NUCLEOTIDE SEQUENCE [LARGE SCALE GENOMIC DNA]</scope>
    <source>
        <strain evidence="2 3">111</strain>
    </source>
</reference>
<evidence type="ECO:0000313" key="2">
    <source>
        <dbReference type="EMBL" id="RIY35734.1"/>
    </source>
</evidence>
<keyword evidence="1" id="KW-0472">Membrane</keyword>
<proteinExistence type="predicted"/>
<dbReference type="Proteomes" id="UP000265916">
    <property type="component" value="Unassembled WGS sequence"/>
</dbReference>
<dbReference type="RefSeq" id="WP_119532144.1">
    <property type="nucleotide sequence ID" value="NZ_JBHSSP010000043.1"/>
</dbReference>
<dbReference type="Pfam" id="PF04246">
    <property type="entry name" value="RseC_MucC"/>
    <property type="match status" value="1"/>
</dbReference>
<evidence type="ECO:0000313" key="3">
    <source>
        <dbReference type="Proteomes" id="UP000265916"/>
    </source>
</evidence>
<organism evidence="2 3">
    <name type="scientific">Psittacicella hinzii</name>
    <dbReference type="NCBI Taxonomy" id="2028575"/>
    <lineage>
        <taxon>Bacteria</taxon>
        <taxon>Pseudomonadati</taxon>
        <taxon>Pseudomonadota</taxon>
        <taxon>Gammaproteobacteria</taxon>
        <taxon>Pasteurellales</taxon>
        <taxon>Psittacicellaceae</taxon>
        <taxon>Psittacicella</taxon>
    </lineage>
</organism>
<gene>
    <name evidence="2" type="ORF">CKF58_06475</name>
</gene>
<dbReference type="OrthoDB" id="5678965at2"/>
<feature type="transmembrane region" description="Helical" evidence="1">
    <location>
        <begin position="130"/>
        <end position="148"/>
    </location>
</feature>